<comment type="similarity">
    <text evidence="6">Belongs to the GART family.</text>
</comment>
<dbReference type="GO" id="GO:0005737">
    <property type="term" value="C:cytoplasm"/>
    <property type="evidence" value="ECO:0007669"/>
    <property type="project" value="TreeGrafter"/>
</dbReference>
<evidence type="ECO:0000313" key="12">
    <source>
        <dbReference type="Proteomes" id="UP000663699"/>
    </source>
</evidence>
<evidence type="ECO:0000256" key="6">
    <source>
        <dbReference type="ARBA" id="ARBA00038440"/>
    </source>
</evidence>
<comment type="pathway">
    <text evidence="1">Purine metabolism; IMP biosynthesis via de novo pathway; N(2)-formyl-N(1)-(5-phospho-D-ribosyl)glycinamide from N(1)-(5-phospho-D-ribosyl)glycinamide (10-formyl THF route): step 1/1.</text>
</comment>
<organism evidence="11 12">
    <name type="scientific">Pneumocystis wakefieldiae</name>
    <dbReference type="NCBI Taxonomy" id="38082"/>
    <lineage>
        <taxon>Eukaryota</taxon>
        <taxon>Fungi</taxon>
        <taxon>Dikarya</taxon>
        <taxon>Ascomycota</taxon>
        <taxon>Taphrinomycotina</taxon>
        <taxon>Pneumocystomycetes</taxon>
        <taxon>Pneumocystaceae</taxon>
        <taxon>Pneumocystis</taxon>
    </lineage>
</organism>
<dbReference type="Proteomes" id="UP000663699">
    <property type="component" value="Chromosome 11"/>
</dbReference>
<accession>A0A899FX86</accession>
<evidence type="ECO:0000256" key="3">
    <source>
        <dbReference type="ARBA" id="ARBA00022076"/>
    </source>
</evidence>
<dbReference type="OrthoDB" id="5575075at2759"/>
<dbReference type="GO" id="GO:0004644">
    <property type="term" value="F:phosphoribosylglycinamide formyltransferase activity"/>
    <property type="evidence" value="ECO:0007669"/>
    <property type="project" value="UniProtKB-EC"/>
</dbReference>
<dbReference type="GO" id="GO:0006189">
    <property type="term" value="P:'de novo' IMP biosynthetic process"/>
    <property type="evidence" value="ECO:0007669"/>
    <property type="project" value="UniProtKB-UniPathway"/>
</dbReference>
<dbReference type="UniPathway" id="UPA00074">
    <property type="reaction ID" value="UER00126"/>
</dbReference>
<dbReference type="PROSITE" id="PS00373">
    <property type="entry name" value="GART"/>
    <property type="match status" value="1"/>
</dbReference>
<dbReference type="InterPro" id="IPR001555">
    <property type="entry name" value="GART_AS"/>
</dbReference>
<dbReference type="Pfam" id="PF00551">
    <property type="entry name" value="Formyl_trans_N"/>
    <property type="match status" value="1"/>
</dbReference>
<evidence type="ECO:0000256" key="4">
    <source>
        <dbReference type="ARBA" id="ARBA00022679"/>
    </source>
</evidence>
<gene>
    <name evidence="11" type="ORF">MERGE_000790</name>
</gene>
<keyword evidence="4" id="KW-0808">Transferase</keyword>
<dbReference type="PANTHER" id="PTHR43369">
    <property type="entry name" value="PHOSPHORIBOSYLGLYCINAMIDE FORMYLTRANSFERASE"/>
    <property type="match status" value="1"/>
</dbReference>
<dbReference type="PANTHER" id="PTHR43369:SF2">
    <property type="entry name" value="PHOSPHORIBOSYLGLYCINAMIDE FORMYLTRANSFERASE"/>
    <property type="match status" value="1"/>
</dbReference>
<evidence type="ECO:0000259" key="10">
    <source>
        <dbReference type="Pfam" id="PF00551"/>
    </source>
</evidence>
<dbReference type="InterPro" id="IPR036477">
    <property type="entry name" value="Formyl_transf_N_sf"/>
</dbReference>
<dbReference type="FunFam" id="3.40.50.170:FF:000009">
    <property type="entry name" value="Phosphoribosylglycinamide formyltransferase (Eurofung)"/>
    <property type="match status" value="1"/>
</dbReference>
<dbReference type="SUPFAM" id="SSF53328">
    <property type="entry name" value="Formyltransferase"/>
    <property type="match status" value="1"/>
</dbReference>
<proteinExistence type="inferred from homology"/>
<evidence type="ECO:0000256" key="5">
    <source>
        <dbReference type="ARBA" id="ARBA00022755"/>
    </source>
</evidence>
<name>A0A899FX86_9ASCO</name>
<comment type="catalytic activity">
    <reaction evidence="9">
        <text>N(1)-(5-phospho-beta-D-ribosyl)glycinamide + (6R)-10-formyltetrahydrofolate = N(2)-formyl-N(1)-(5-phospho-beta-D-ribosyl)glycinamide + (6S)-5,6,7,8-tetrahydrofolate + H(+)</text>
        <dbReference type="Rhea" id="RHEA:15053"/>
        <dbReference type="ChEBI" id="CHEBI:15378"/>
        <dbReference type="ChEBI" id="CHEBI:57453"/>
        <dbReference type="ChEBI" id="CHEBI:143788"/>
        <dbReference type="ChEBI" id="CHEBI:147286"/>
        <dbReference type="ChEBI" id="CHEBI:195366"/>
        <dbReference type="EC" id="2.1.2.2"/>
    </reaction>
</comment>
<evidence type="ECO:0000256" key="2">
    <source>
        <dbReference type="ARBA" id="ARBA00012254"/>
    </source>
</evidence>
<evidence type="ECO:0000313" key="11">
    <source>
        <dbReference type="EMBL" id="QSL66411.1"/>
    </source>
</evidence>
<dbReference type="EC" id="2.1.2.2" evidence="2"/>
<protein>
    <recommendedName>
        <fullName evidence="3">Phosphoribosylglycinamide formyltransferase</fullName>
        <ecNumber evidence="2">2.1.2.2</ecNumber>
    </recommendedName>
    <alternativeName>
        <fullName evidence="8">5'-phosphoribosylglycinamide transformylase</fullName>
    </alternativeName>
    <alternativeName>
        <fullName evidence="7">GAR transformylase</fullName>
    </alternativeName>
</protein>
<dbReference type="EMBL" id="CP054542">
    <property type="protein sequence ID" value="QSL66411.1"/>
    <property type="molecule type" value="Genomic_DNA"/>
</dbReference>
<evidence type="ECO:0000256" key="1">
    <source>
        <dbReference type="ARBA" id="ARBA00005054"/>
    </source>
</evidence>
<evidence type="ECO:0000256" key="9">
    <source>
        <dbReference type="ARBA" id="ARBA00047664"/>
    </source>
</evidence>
<keyword evidence="5" id="KW-0658">Purine biosynthesis</keyword>
<evidence type="ECO:0000256" key="8">
    <source>
        <dbReference type="ARBA" id="ARBA00041682"/>
    </source>
</evidence>
<dbReference type="Gene3D" id="3.40.50.170">
    <property type="entry name" value="Formyl transferase, N-terminal domain"/>
    <property type="match status" value="1"/>
</dbReference>
<dbReference type="InterPro" id="IPR004607">
    <property type="entry name" value="GART"/>
</dbReference>
<reference evidence="11" key="1">
    <citation type="submission" date="2020-06" db="EMBL/GenBank/DDBJ databases">
        <title>Genomes of multiple members of Pneumocystis genus reveal paths to human pathogen Pneumocystis jirovecii.</title>
        <authorList>
            <person name="Cisse O.H."/>
            <person name="Ma L."/>
            <person name="Dekker J."/>
            <person name="Khil P."/>
            <person name="Jo J."/>
            <person name="Brenchley J."/>
            <person name="Blair R."/>
            <person name="Pahar B."/>
            <person name="Chabe M."/>
            <person name="Van Rompay K.A."/>
            <person name="Keesler R."/>
            <person name="Sukura A."/>
            <person name="Hirsch V."/>
            <person name="Kutty G."/>
            <person name="Liu Y."/>
            <person name="Peng L."/>
            <person name="Chen J."/>
            <person name="Song J."/>
            <person name="Weissenbacher-Lang C."/>
            <person name="Xu J."/>
            <person name="Upham N.S."/>
            <person name="Stajich J.E."/>
            <person name="Cuomo C.A."/>
            <person name="Cushion M.T."/>
            <person name="Kovacs J.A."/>
        </authorList>
    </citation>
    <scope>NUCLEOTIDE SEQUENCE</scope>
    <source>
        <strain evidence="11">2A</strain>
    </source>
</reference>
<evidence type="ECO:0000256" key="7">
    <source>
        <dbReference type="ARBA" id="ARBA00041324"/>
    </source>
</evidence>
<keyword evidence="12" id="KW-1185">Reference proteome</keyword>
<dbReference type="AlphaFoldDB" id="A0A899FX86"/>
<sequence>MDILLDSKKNIKNRLVVLISGFGTNLQAIINACASQKIDGYISRVVSNTRSAYGIVRAEKAGIPVTIHPLLPYKKKEEASPEGIKIARHKYDKDLSDIIIMENPALVICAGWMHILSNACLNPLEKSGIKLVNLHPALPSTFDGLHAIERAYKAFSEGKITKTGVMVHQVIEKIDQGEPIVVREVPMLSDETFDQFEERMHRIENEVIIEAILIVLNTANK</sequence>
<dbReference type="NCBIfam" id="TIGR00639">
    <property type="entry name" value="PurN"/>
    <property type="match status" value="1"/>
</dbReference>
<dbReference type="InterPro" id="IPR002376">
    <property type="entry name" value="Formyl_transf_N"/>
</dbReference>
<feature type="domain" description="Formyl transferase N-terminal" evidence="10">
    <location>
        <begin position="14"/>
        <end position="212"/>
    </location>
</feature>